<comment type="caution">
    <text evidence="2">The sequence shown here is derived from an EMBL/GenBank/DDBJ whole genome shotgun (WGS) entry which is preliminary data.</text>
</comment>
<dbReference type="PRINTS" id="PR00111">
    <property type="entry name" value="ABHYDROLASE"/>
</dbReference>
<dbReference type="PANTHER" id="PTHR43433">
    <property type="entry name" value="HYDROLASE, ALPHA/BETA FOLD FAMILY PROTEIN"/>
    <property type="match status" value="1"/>
</dbReference>
<accession>A0A7K1S3V9</accession>
<dbReference type="SUPFAM" id="SSF53474">
    <property type="entry name" value="alpha/beta-Hydrolases"/>
    <property type="match status" value="1"/>
</dbReference>
<dbReference type="InterPro" id="IPR029058">
    <property type="entry name" value="AB_hydrolase_fold"/>
</dbReference>
<reference evidence="2 3" key="1">
    <citation type="submission" date="2019-12" db="EMBL/GenBank/DDBJ databases">
        <title>Spirosoma sp. HMF4905 genome sequencing and assembly.</title>
        <authorList>
            <person name="Kang H."/>
            <person name="Cha I."/>
            <person name="Kim H."/>
            <person name="Joh K."/>
        </authorList>
    </citation>
    <scope>NUCLEOTIDE SEQUENCE [LARGE SCALE GENOMIC DNA]</scope>
    <source>
        <strain evidence="2 3">HMF4905</strain>
    </source>
</reference>
<dbReference type="Proteomes" id="UP000436006">
    <property type="component" value="Unassembled WGS sequence"/>
</dbReference>
<protein>
    <submittedName>
        <fullName evidence="2">Alpha/beta fold hydrolase</fullName>
    </submittedName>
</protein>
<dbReference type="PANTHER" id="PTHR43433:SF5">
    <property type="entry name" value="AB HYDROLASE-1 DOMAIN-CONTAINING PROTEIN"/>
    <property type="match status" value="1"/>
</dbReference>
<feature type="domain" description="AB hydrolase-1" evidence="1">
    <location>
        <begin position="30"/>
        <end position="258"/>
    </location>
</feature>
<dbReference type="GO" id="GO:0016787">
    <property type="term" value="F:hydrolase activity"/>
    <property type="evidence" value="ECO:0007669"/>
    <property type="project" value="UniProtKB-KW"/>
</dbReference>
<keyword evidence="2" id="KW-0378">Hydrolase</keyword>
<dbReference type="EMBL" id="WPIN01000001">
    <property type="protein sequence ID" value="MVM28499.1"/>
    <property type="molecule type" value="Genomic_DNA"/>
</dbReference>
<name>A0A7K1S3V9_9BACT</name>
<proteinExistence type="predicted"/>
<evidence type="ECO:0000313" key="3">
    <source>
        <dbReference type="Proteomes" id="UP000436006"/>
    </source>
</evidence>
<dbReference type="Pfam" id="PF00561">
    <property type="entry name" value="Abhydrolase_1"/>
    <property type="match status" value="1"/>
</dbReference>
<dbReference type="InterPro" id="IPR000639">
    <property type="entry name" value="Epox_hydrolase-like"/>
</dbReference>
<keyword evidence="3" id="KW-1185">Reference proteome</keyword>
<dbReference type="AlphaFoldDB" id="A0A7K1S3V9"/>
<evidence type="ECO:0000259" key="1">
    <source>
        <dbReference type="Pfam" id="PF00561"/>
    </source>
</evidence>
<dbReference type="Gene3D" id="3.40.50.1820">
    <property type="entry name" value="alpha/beta hydrolase"/>
    <property type="match status" value="1"/>
</dbReference>
<gene>
    <name evidence="2" type="ORF">GO755_00545</name>
</gene>
<organism evidence="2 3">
    <name type="scientific">Spirosoma arboris</name>
    <dbReference type="NCBI Taxonomy" id="2682092"/>
    <lineage>
        <taxon>Bacteria</taxon>
        <taxon>Pseudomonadati</taxon>
        <taxon>Bacteroidota</taxon>
        <taxon>Cytophagia</taxon>
        <taxon>Cytophagales</taxon>
        <taxon>Cytophagaceae</taxon>
        <taxon>Spirosoma</taxon>
    </lineage>
</organism>
<dbReference type="InterPro" id="IPR000073">
    <property type="entry name" value="AB_hydrolase_1"/>
</dbReference>
<dbReference type="InterPro" id="IPR050471">
    <property type="entry name" value="AB_hydrolase"/>
</dbReference>
<sequence>MYCCPLLCIMAQQLINGIHLYYEVHGTGEPLILISGLGGDHTFWQSSIPVLASHFQVIVYDTRGIGQTDAPEGVYSMALFADDLAGLMDALQLKKAYILGFSMGGAIAQAFTLAYPERVSKLILAATFAVMNSQARLFLDAVLAVYEQGATTRQMFDLILPWLFSARFLSNPENAAYLVYDEDDPYPQPLYAWRAQYLAQQHYSSLLFVHTIQVPTLVLAGEQDRLAHVDDAELLASTIQHAGLVIIPGSGHLINYEQPDLFHEHILDFISRSIKTGGQ</sequence>
<evidence type="ECO:0000313" key="2">
    <source>
        <dbReference type="EMBL" id="MVM28499.1"/>
    </source>
</evidence>
<dbReference type="PRINTS" id="PR00412">
    <property type="entry name" value="EPOXHYDRLASE"/>
</dbReference>